<dbReference type="EMBL" id="CP006935">
    <property type="protein sequence ID" value="AHC40340.1"/>
    <property type="molecule type" value="Genomic_DNA"/>
</dbReference>
<protein>
    <submittedName>
        <fullName evidence="1">Uncharacterized protein</fullName>
    </submittedName>
</protein>
<accession>A0ABM5P1I2</accession>
<evidence type="ECO:0000313" key="2">
    <source>
        <dbReference type="Proteomes" id="UP000018745"/>
    </source>
</evidence>
<sequence>MIFPLKALLGIGVVGIPAMVSSALLRVNLNSLNSANTKIFKISPEQEDNCKPIKLSSSAESQHLKLWVCEDETKKGIPAFYYFDNNGNHSKLIEEPFVANKVEKIELKVSTTSHELGKYDLNVFLFNGNESWTKLYPKTYNNSDLDELEEEEEVENDTFDEKQVFLLKNSLNFLKTDSGSLETKENSSSLDTLICNSQEFSLTDNGNQIFFF</sequence>
<reference evidence="1 2" key="1">
    <citation type="journal article" date="2014" name="Genome Announc.">
        <title>Complete Genome Sequence of Mycoplasma ovis Strain Michigan, a Hemoplasma of Sheep with Two Distinct 16S rRNA Genes.</title>
        <authorList>
            <person name="Deshuillers P.L."/>
            <person name="Santos A.P."/>
            <person name="do Nascimento N.C."/>
            <person name="Hampel J.A."/>
            <person name="Bergin I.L."/>
            <person name="Dyson M.C."/>
            <person name="Messick J.B."/>
        </authorList>
    </citation>
    <scope>NUCLEOTIDE SEQUENCE [LARGE SCALE GENOMIC DNA]</scope>
    <source>
        <strain evidence="1 2">Michigan</strain>
    </source>
</reference>
<organism evidence="1 2">
    <name type="scientific">Mycoplasma ovis str. Michigan</name>
    <dbReference type="NCBI Taxonomy" id="1415773"/>
    <lineage>
        <taxon>Bacteria</taxon>
        <taxon>Bacillati</taxon>
        <taxon>Mycoplasmatota</taxon>
        <taxon>Mollicutes</taxon>
        <taxon>Mycoplasmataceae</taxon>
        <taxon>Mycoplasma</taxon>
    </lineage>
</organism>
<name>A0ABM5P1I2_9MOLU</name>
<proteinExistence type="predicted"/>
<dbReference type="RefSeq" id="WP_024071274.1">
    <property type="nucleotide sequence ID" value="NC_023062.1"/>
</dbReference>
<keyword evidence="2" id="KW-1185">Reference proteome</keyword>
<dbReference type="Proteomes" id="UP000018745">
    <property type="component" value="Chromosome"/>
</dbReference>
<gene>
    <name evidence="1" type="ORF">OVS_02510</name>
</gene>
<evidence type="ECO:0000313" key="1">
    <source>
        <dbReference type="EMBL" id="AHC40340.1"/>
    </source>
</evidence>